<name>A0A641ALW3_9ACTN</name>
<sequence>MSSPPPEPSDESGEIEAMSRLLLTAILCLAVGAVIGWLVGSPEDVASGRLRIVGTAAAVLLSLYAVLDHWEPYLEGFGTGTIRRCRKRMKLIVPMVALGTAMAVAAQACFDAEGADIVVYAVCVIGALFVLLYYAFRARVSAQRLVDEGRRTT</sequence>
<evidence type="ECO:0000256" key="1">
    <source>
        <dbReference type="SAM" id="Phobius"/>
    </source>
</evidence>
<protein>
    <submittedName>
        <fullName evidence="2">Uncharacterized protein</fullName>
    </submittedName>
</protein>
<feature type="transmembrane region" description="Helical" evidence="1">
    <location>
        <begin position="91"/>
        <end position="110"/>
    </location>
</feature>
<evidence type="ECO:0000313" key="2">
    <source>
        <dbReference type="EMBL" id="KAA1376393.1"/>
    </source>
</evidence>
<evidence type="ECO:0000313" key="3">
    <source>
        <dbReference type="Proteomes" id="UP001515100"/>
    </source>
</evidence>
<dbReference type="EMBL" id="SDPP02000003">
    <property type="protein sequence ID" value="KAA1376393.1"/>
    <property type="molecule type" value="Genomic_DNA"/>
</dbReference>
<feature type="transmembrane region" description="Helical" evidence="1">
    <location>
        <begin position="52"/>
        <end position="70"/>
    </location>
</feature>
<proteinExistence type="predicted"/>
<reference evidence="2" key="1">
    <citation type="submission" date="2019-09" db="EMBL/GenBank/DDBJ databases">
        <authorList>
            <person name="Li J."/>
        </authorList>
    </citation>
    <scope>NUCLEOTIDE SEQUENCE [LARGE SCALE GENOMIC DNA]</scope>
    <source>
        <strain evidence="2">NRBC 14897</strain>
    </source>
</reference>
<feature type="transmembrane region" description="Helical" evidence="1">
    <location>
        <begin position="21"/>
        <end position="40"/>
    </location>
</feature>
<dbReference type="RefSeq" id="WP_129184385.1">
    <property type="nucleotide sequence ID" value="NZ_JAGIOG010000001.1"/>
</dbReference>
<accession>A0A641ALW3</accession>
<keyword evidence="3" id="KW-1185">Reference proteome</keyword>
<keyword evidence="1" id="KW-0472">Membrane</keyword>
<comment type="caution">
    <text evidence="2">The sequence shown here is derived from an EMBL/GenBank/DDBJ whole genome shotgun (WGS) entry which is preliminary data.</text>
</comment>
<feature type="transmembrane region" description="Helical" evidence="1">
    <location>
        <begin position="117"/>
        <end position="136"/>
    </location>
</feature>
<keyword evidence="1" id="KW-0812">Transmembrane</keyword>
<gene>
    <name evidence="2" type="ORF">ESP62_013260</name>
</gene>
<dbReference type="AlphaFoldDB" id="A0A641ALW3"/>
<organism evidence="2 3">
    <name type="scientific">Aeromicrobium fastidiosum</name>
    <dbReference type="NCBI Taxonomy" id="52699"/>
    <lineage>
        <taxon>Bacteria</taxon>
        <taxon>Bacillati</taxon>
        <taxon>Actinomycetota</taxon>
        <taxon>Actinomycetes</taxon>
        <taxon>Propionibacteriales</taxon>
        <taxon>Nocardioidaceae</taxon>
        <taxon>Aeromicrobium</taxon>
    </lineage>
</organism>
<keyword evidence="1" id="KW-1133">Transmembrane helix</keyword>
<dbReference type="Proteomes" id="UP001515100">
    <property type="component" value="Unassembled WGS sequence"/>
</dbReference>